<keyword evidence="1" id="KW-0143">Chaperone</keyword>
<comment type="caution">
    <text evidence="3">The sequence shown here is derived from an EMBL/GenBank/DDBJ whole genome shotgun (WGS) entry which is preliminary data.</text>
</comment>
<organism evidence="3 4">
    <name type="scientific">Streptomyces piniterrae</name>
    <dbReference type="NCBI Taxonomy" id="2571125"/>
    <lineage>
        <taxon>Bacteria</taxon>
        <taxon>Bacillati</taxon>
        <taxon>Actinomycetota</taxon>
        <taxon>Actinomycetes</taxon>
        <taxon>Kitasatosporales</taxon>
        <taxon>Streptomycetaceae</taxon>
        <taxon>Streptomyces</taxon>
    </lineage>
</organism>
<feature type="region of interest" description="Disordered" evidence="2">
    <location>
        <begin position="167"/>
        <end position="199"/>
    </location>
</feature>
<evidence type="ECO:0000256" key="1">
    <source>
        <dbReference type="ARBA" id="ARBA00023186"/>
    </source>
</evidence>
<evidence type="ECO:0000313" key="3">
    <source>
        <dbReference type="EMBL" id="TJZ57208.1"/>
    </source>
</evidence>
<reference evidence="3 4" key="1">
    <citation type="submission" date="2019-04" db="EMBL/GenBank/DDBJ databases">
        <title>Streptomyces piniterrae sp. nov., a heliquinomycin-producing actinomycete isolated from rhizosphere soil of Pinus yunnanensis.</title>
        <authorList>
            <person name="Zhuang X."/>
            <person name="Zhao J."/>
        </authorList>
    </citation>
    <scope>NUCLEOTIDE SEQUENCE [LARGE SCALE GENOMIC DNA]</scope>
    <source>
        <strain evidence="4">jys28</strain>
    </source>
</reference>
<dbReference type="EMBL" id="SUMB01000002">
    <property type="protein sequence ID" value="TJZ57208.1"/>
    <property type="molecule type" value="Genomic_DNA"/>
</dbReference>
<dbReference type="RefSeq" id="WP_136738827.1">
    <property type="nucleotide sequence ID" value="NZ_SUMB01000002.1"/>
</dbReference>
<dbReference type="OrthoDB" id="8677206at2"/>
<keyword evidence="4" id="KW-1185">Reference proteome</keyword>
<dbReference type="Pfam" id="PF01774">
    <property type="entry name" value="UreD"/>
    <property type="match status" value="1"/>
</dbReference>
<evidence type="ECO:0000256" key="2">
    <source>
        <dbReference type="SAM" id="MobiDB-lite"/>
    </source>
</evidence>
<dbReference type="Proteomes" id="UP000308697">
    <property type="component" value="Unassembled WGS sequence"/>
</dbReference>
<proteinExistence type="predicted"/>
<dbReference type="GO" id="GO:0016151">
    <property type="term" value="F:nickel cation binding"/>
    <property type="evidence" value="ECO:0007669"/>
    <property type="project" value="InterPro"/>
</dbReference>
<dbReference type="AlphaFoldDB" id="A0A4V5MME5"/>
<accession>A0A4V5MME5</accession>
<protein>
    <submittedName>
        <fullName evidence="3">Urease accessory protein UreD</fullName>
    </submittedName>
</protein>
<evidence type="ECO:0000313" key="4">
    <source>
        <dbReference type="Proteomes" id="UP000308697"/>
    </source>
</evidence>
<gene>
    <name evidence="3" type="ORF">FCH28_07140</name>
</gene>
<dbReference type="InterPro" id="IPR002669">
    <property type="entry name" value="UreD"/>
</dbReference>
<name>A0A4V5MME5_9ACTN</name>
<sequence>MSAPPGGDRLRMEATAQQGTALHIISAAATLAVRGLTPEPATYDVQLTVAEDAQLHWRPEPSTCAADSDLRQPRTIDLARTARLVLREEQILGRTGESPGRVTTRLTVRRGGYTLLDQQAAYGPGAPGREGPAVLAGHRVTGQLLVVDPAFEKKPPGVRLLGGAANDGFLSAPPARGRTPTELEWGSAGWNRLGQDPGR</sequence>